<accession>A0A162Y431</accession>
<feature type="chain" id="PRO_5007840914" description="DUF5689 domain-containing protein" evidence="1">
    <location>
        <begin position="24"/>
        <end position="696"/>
    </location>
</feature>
<keyword evidence="4" id="KW-1185">Reference proteome</keyword>
<reference evidence="3 4" key="1">
    <citation type="submission" date="2016-01" db="EMBL/GenBank/DDBJ databases">
        <title>The draft genome sequence of Aquimarina sp. RZW4-3-2.</title>
        <authorList>
            <person name="Wang Y."/>
        </authorList>
    </citation>
    <scope>NUCLEOTIDE SEQUENCE [LARGE SCALE GENOMIC DNA]</scope>
    <source>
        <strain evidence="3 4">RZW4-3-2</strain>
    </source>
</reference>
<dbReference type="STRING" id="1642818.AWE51_15125"/>
<feature type="domain" description="DUF5689" evidence="2">
    <location>
        <begin position="60"/>
        <end position="273"/>
    </location>
</feature>
<evidence type="ECO:0000259" key="2">
    <source>
        <dbReference type="Pfam" id="PF18942"/>
    </source>
</evidence>
<dbReference type="Proteomes" id="UP000076715">
    <property type="component" value="Unassembled WGS sequence"/>
</dbReference>
<dbReference type="InterPro" id="IPR043744">
    <property type="entry name" value="DUF5689"/>
</dbReference>
<comment type="caution">
    <text evidence="3">The sequence shown here is derived from an EMBL/GenBank/DDBJ whole genome shotgun (WGS) entry which is preliminary data.</text>
</comment>
<dbReference type="Pfam" id="PF18942">
    <property type="entry name" value="DUF5689"/>
    <property type="match status" value="2"/>
</dbReference>
<proteinExistence type="predicted"/>
<dbReference type="AlphaFoldDB" id="A0A162Y431"/>
<gene>
    <name evidence="3" type="ORF">AWE51_15125</name>
</gene>
<name>A0A162Y431_9FLAO</name>
<dbReference type="PROSITE" id="PS51257">
    <property type="entry name" value="PROKAR_LIPOPROTEIN"/>
    <property type="match status" value="1"/>
</dbReference>
<organism evidence="3 4">
    <name type="scientific">Aquimarina aggregata</name>
    <dbReference type="NCBI Taxonomy" id="1642818"/>
    <lineage>
        <taxon>Bacteria</taxon>
        <taxon>Pseudomonadati</taxon>
        <taxon>Bacteroidota</taxon>
        <taxon>Flavobacteriia</taxon>
        <taxon>Flavobacteriales</taxon>
        <taxon>Flavobacteriaceae</taxon>
        <taxon>Aquimarina</taxon>
    </lineage>
</organism>
<evidence type="ECO:0000256" key="1">
    <source>
        <dbReference type="SAM" id="SignalP"/>
    </source>
</evidence>
<keyword evidence="1" id="KW-0732">Signal</keyword>
<dbReference type="NCBIfam" id="NF038128">
    <property type="entry name" value="choice_anch_J"/>
    <property type="match status" value="1"/>
</dbReference>
<evidence type="ECO:0000313" key="3">
    <source>
        <dbReference type="EMBL" id="KZS38911.1"/>
    </source>
</evidence>
<dbReference type="EMBL" id="LQRT01000046">
    <property type="protein sequence ID" value="KZS38911.1"/>
    <property type="molecule type" value="Genomic_DNA"/>
</dbReference>
<evidence type="ECO:0000313" key="4">
    <source>
        <dbReference type="Proteomes" id="UP000076715"/>
    </source>
</evidence>
<protein>
    <recommendedName>
        <fullName evidence="2">DUF5689 domain-containing protein</fullName>
    </recommendedName>
</protein>
<sequence>MNKYFLKLLPLLGILIITVFSCKNDEDITIPDTGIVTPPDLEPNVDLTFVKNLDDGTIIDFNTVQNNGELITSGFIISSDVADNINNQIYIQDKADNAESGVVIDVALNDIYLTHAIGRNIILKLNGLGMQKIDNALHIGVLENGTLSPMDSDDFKEFVFRTSTLETIVPKKLTINEILQASESTDEDDDISTILVSIDEVQIVNDELSSSYANPDNNETVLRTLIGCTDNKNIVLQNSGLSNFKALPFPTEKGKITGILTKDVLTIRDTDDVNFTESRCGTGLETTTNITIADVVAEADGTNLVKFDDVTFATVQSGDDPVFTGYAISSDAEKNIVNELYLQASPENPDAGIIIDFAAVNLFETYPIGQKVSVNLSGLGMQMVNGNLHIGKLNTAEDAIEPITPSQTTFNEVVAPSDDPAFTIVPTTVTIEQIEAGTFIPLTLVQLVDMQIAADNQGQTFDGDKELLNCTTKTKVTLRNSATANFASETLPNQQGVVTAIIAQDPSIPYLVIRETTDLNFTAALCQEKEILIDEDFQGIDTGDIGFDIALDGWVNANSNSNIFIRWTSNNNSDNIFAEILNGGPTDQYNAWLITPELTIVTERILTLSFDINVNDRNSDNLEVLIVGLNGNVITEQTIINDIVPQNNTSGFTPIETTITIPDGQDTFRIGFRYRKSSGTPSTTEYQIDNLKIVEQ</sequence>
<feature type="domain" description="DUF5689" evidence="2">
    <location>
        <begin position="287"/>
        <end position="518"/>
    </location>
</feature>
<dbReference type="Gene3D" id="2.60.120.200">
    <property type="match status" value="1"/>
</dbReference>
<dbReference type="OrthoDB" id="1492759at2"/>
<dbReference type="RefSeq" id="WP_066318845.1">
    <property type="nucleotide sequence ID" value="NZ_LQRT01000046.1"/>
</dbReference>
<feature type="signal peptide" evidence="1">
    <location>
        <begin position="1"/>
        <end position="23"/>
    </location>
</feature>